<feature type="coiled-coil region" evidence="1">
    <location>
        <begin position="251"/>
        <end position="278"/>
    </location>
</feature>
<keyword evidence="6" id="KW-1185">Reference proteome</keyword>
<protein>
    <submittedName>
        <fullName evidence="4">Uncharacterized protein</fullName>
    </submittedName>
</protein>
<evidence type="ECO:0000256" key="2">
    <source>
        <dbReference type="SAM" id="MobiDB-lite"/>
    </source>
</evidence>
<feature type="region of interest" description="Disordered" evidence="2">
    <location>
        <begin position="524"/>
        <end position="550"/>
    </location>
</feature>
<feature type="region of interest" description="Disordered" evidence="2">
    <location>
        <begin position="335"/>
        <end position="384"/>
    </location>
</feature>
<dbReference type="EMBL" id="CAMXCT030001660">
    <property type="protein sequence ID" value="CAL4779313.1"/>
    <property type="molecule type" value="Genomic_DNA"/>
</dbReference>
<feature type="signal peptide" evidence="3">
    <location>
        <begin position="1"/>
        <end position="24"/>
    </location>
</feature>
<keyword evidence="1" id="KW-0175">Coiled coil</keyword>
<dbReference type="Proteomes" id="UP001152797">
    <property type="component" value="Unassembled WGS sequence"/>
</dbReference>
<feature type="region of interest" description="Disordered" evidence="2">
    <location>
        <begin position="484"/>
        <end position="507"/>
    </location>
</feature>
<evidence type="ECO:0000313" key="4">
    <source>
        <dbReference type="EMBL" id="CAI3992001.1"/>
    </source>
</evidence>
<evidence type="ECO:0000313" key="5">
    <source>
        <dbReference type="EMBL" id="CAL1145376.1"/>
    </source>
</evidence>
<gene>
    <name evidence="4" type="ORF">C1SCF055_LOCUS18860</name>
</gene>
<dbReference type="EMBL" id="CAMXCT010001660">
    <property type="protein sequence ID" value="CAI3992001.1"/>
    <property type="molecule type" value="Genomic_DNA"/>
</dbReference>
<feature type="compositionally biased region" description="Low complexity" evidence="2">
    <location>
        <begin position="528"/>
        <end position="548"/>
    </location>
</feature>
<dbReference type="AlphaFoldDB" id="A0A9P1FXP7"/>
<name>A0A9P1FXP7_9DINO</name>
<feature type="region of interest" description="Disordered" evidence="2">
    <location>
        <begin position="775"/>
        <end position="812"/>
    </location>
</feature>
<sequence>MHFVPFVVFVIHLVSSGFVHTCLGYNHGIGDTKANTTQEAGYSQEIVVSASQRTHTPKKGTKPKGAKTPRNNASGEGKGAPMLPFPAAPSFGKGQPLPPPPMPWPGYAGMAQPIMMQTPMQPMQAPMQSMPQQQAPPQLAQMMAPVAPSFSAPPPPQASMSSEHMEFIEMARARQSELPADMRHQMQKMAKKEGARATKDLHSAVKQMGIARAEVEEAIQARINLIASWKNFLSEAVKTWQDYTVLFQTQEQGLQARIQEAQENFTQAKIQAEASQAVAGKLTIEIKDEDDDFAEGQEKTDRSAGKINEGLATLSASLQQMKEQADAIVVEENAAKRQRTSHQSEQAMEVGELADSKDSSRELPSNTYSRISFKKDKNQGLRPGAARVPTMQIPATELLTSLTFLNYFELKDDLMKEKTAATLVTTVHIADPTTWFSEFAHSFSRQVEHEAYTSECLQHFVKKNWSKTLCAEFGNASSNILLMWNQPNGDEAPESQHPRQDETRNAPEDTTSFMARQLTLHDAASLPSSGRSSRSSTSSSSSSRSTSRSSEDEDWRQTVIFSLDGRSISTLLPWHDQTELYRQAAREFGIEPLGIIRLHLVLHRPLDYVQVGLHGLLLQRTPEFRPTPFERLVLLDLELHVDNDVQPSPFRRYVRWVPYTTNRPSFFQFLGLEGVLAEHGDICYMWRNNVVVPQRDISPINFLDGDYIKIFVGDVDMQEQCISESDAAIGDDPMSSNASGDDSSLFQRSVNQFQQALLGFGHNLGAVEIKTDPNHHAQGGFIPDRPTRLPAPPRTTFNRGFHRRSTTFGTTL</sequence>
<comment type="caution">
    <text evidence="4">The sequence shown here is derived from an EMBL/GenBank/DDBJ whole genome shotgun (WGS) entry which is preliminary data.</text>
</comment>
<feature type="compositionally biased region" description="Basic residues" evidence="2">
    <location>
        <begin position="55"/>
        <end position="67"/>
    </location>
</feature>
<evidence type="ECO:0000313" key="6">
    <source>
        <dbReference type="Proteomes" id="UP001152797"/>
    </source>
</evidence>
<reference evidence="5" key="2">
    <citation type="submission" date="2024-04" db="EMBL/GenBank/DDBJ databases">
        <authorList>
            <person name="Chen Y."/>
            <person name="Shah S."/>
            <person name="Dougan E. K."/>
            <person name="Thang M."/>
            <person name="Chan C."/>
        </authorList>
    </citation>
    <scope>NUCLEOTIDE SEQUENCE [LARGE SCALE GENOMIC DNA]</scope>
</reference>
<feature type="compositionally biased region" description="Basic and acidic residues" evidence="2">
    <location>
        <begin position="494"/>
        <end position="507"/>
    </location>
</feature>
<feature type="region of interest" description="Disordered" evidence="2">
    <location>
        <begin position="47"/>
        <end position="82"/>
    </location>
</feature>
<evidence type="ECO:0000256" key="1">
    <source>
        <dbReference type="SAM" id="Coils"/>
    </source>
</evidence>
<feature type="chain" id="PRO_5043272311" evidence="3">
    <location>
        <begin position="25"/>
        <end position="812"/>
    </location>
</feature>
<keyword evidence="3" id="KW-0732">Signal</keyword>
<accession>A0A9P1FXP7</accession>
<reference evidence="4" key="1">
    <citation type="submission" date="2022-10" db="EMBL/GenBank/DDBJ databases">
        <authorList>
            <person name="Chen Y."/>
            <person name="Dougan E. K."/>
            <person name="Chan C."/>
            <person name="Rhodes N."/>
            <person name="Thang M."/>
        </authorList>
    </citation>
    <scope>NUCLEOTIDE SEQUENCE</scope>
</reference>
<dbReference type="EMBL" id="CAMXCT020001660">
    <property type="protein sequence ID" value="CAL1145376.1"/>
    <property type="molecule type" value="Genomic_DNA"/>
</dbReference>
<organism evidence="4">
    <name type="scientific">Cladocopium goreaui</name>
    <dbReference type="NCBI Taxonomy" id="2562237"/>
    <lineage>
        <taxon>Eukaryota</taxon>
        <taxon>Sar</taxon>
        <taxon>Alveolata</taxon>
        <taxon>Dinophyceae</taxon>
        <taxon>Suessiales</taxon>
        <taxon>Symbiodiniaceae</taxon>
        <taxon>Cladocopium</taxon>
    </lineage>
</organism>
<proteinExistence type="predicted"/>
<evidence type="ECO:0000256" key="3">
    <source>
        <dbReference type="SAM" id="SignalP"/>
    </source>
</evidence>